<sequence length="662" mass="73744">MATIAEEMARKQKEISVSEFFERNRQILGFDSTVKALIVAVKEAVDNSLDACEEAMILPDISVSISKINQTEYRVSVMDNGPGVVRTQIPNVFGRLLYGSRFHAIRQSRGQQGIGISAVVMYSQITTGQATHIRSKVAESDVANDIDLTIDTKKNKPVVLREDHVIWEEEGKRIPHGTKVEFATVGRYVTGKQSVMEYLRSTAVVNPHATITYTDPDGRTYRFERATDTMPPKAIEIQPHPYGLEIGTLINMLSYTDEKRLASFLKNEFSRISDRVAREICEKAMISPEKRPKDITLEQAKALLGAISQTKIMAPQTDCLSPIGESLIKRGLKNVLGSLKPEFYAQPVTRQPAVYNGNPFQVEVGIVYGGELQPDQPVTIMRYANRVPLLYQQGACAITQAIENVDWRRYGLEQRGGTGIPFGPAVILVHVLSTKLPFTSESKEAIAAIPEIMQEIDLALKICARNLKSHLNKKETKSKASVKFDIVTEIIPKIAEKTSAVLSKPVPDISRTITKIMNVIYIEDSVEYDSKKRAAISTIRIRNYTSKKQDLKLHALIPAANLDRSSLTPHPVEISDDGKLTWEIGRLQPLGIVTVNFALKGVERDDYTENEIYVSEINPVMVIGAEPLPGDWGIKTFDLEGELKDNEEEADYDEEGGELSEE</sequence>
<dbReference type="Proteomes" id="UP000716004">
    <property type="component" value="Unassembled WGS sequence"/>
</dbReference>
<evidence type="ECO:0000259" key="8">
    <source>
        <dbReference type="SMART" id="SM00387"/>
    </source>
</evidence>
<evidence type="ECO:0000313" key="9">
    <source>
        <dbReference type="EMBL" id="MBX8631599.1"/>
    </source>
</evidence>
<comment type="function">
    <text evidence="6">Relaxes both positive and negative superturns and exhibits a strong decatenase activity.</text>
</comment>
<dbReference type="GO" id="GO:0005524">
    <property type="term" value="F:ATP binding"/>
    <property type="evidence" value="ECO:0007669"/>
    <property type="project" value="UniProtKB-UniRule"/>
</dbReference>
<dbReference type="GO" id="GO:0003677">
    <property type="term" value="F:DNA binding"/>
    <property type="evidence" value="ECO:0007669"/>
    <property type="project" value="UniProtKB-UniRule"/>
</dbReference>
<feature type="binding site" evidence="6">
    <location>
        <position position="47"/>
    </location>
    <ligand>
        <name>ATP</name>
        <dbReference type="ChEBI" id="CHEBI:30616"/>
    </ligand>
</feature>
<dbReference type="InterPro" id="IPR036890">
    <property type="entry name" value="HATPase_C_sf"/>
</dbReference>
<dbReference type="Pfam" id="PF02518">
    <property type="entry name" value="HATPase_c"/>
    <property type="match status" value="1"/>
</dbReference>
<dbReference type="Gene3D" id="6.10.20.80">
    <property type="match status" value="1"/>
</dbReference>
<dbReference type="SUPFAM" id="SSF54211">
    <property type="entry name" value="Ribosomal protein S5 domain 2-like"/>
    <property type="match status" value="1"/>
</dbReference>
<reference evidence="10" key="1">
    <citation type="submission" date="2021-05" db="EMBL/GenBank/DDBJ databases">
        <title>Genomic insights into ecological role and evolution of a novel Thermoplasmata order Candidatus Sysuiplasmatales.</title>
        <authorList>
            <person name="Yuan Y."/>
        </authorList>
    </citation>
    <scope>NUCLEOTIDE SEQUENCE</scope>
    <source>
        <strain evidence="10">TUT19-bin139</strain>
        <strain evidence="9">YP2-bin.285</strain>
    </source>
</reference>
<dbReference type="GO" id="GO:0006260">
    <property type="term" value="P:DNA replication"/>
    <property type="evidence" value="ECO:0007669"/>
    <property type="project" value="UniProtKB-UniRule"/>
</dbReference>
<protein>
    <recommendedName>
        <fullName evidence="6">Type 2 DNA topoisomerase 6 subunit B</fullName>
        <ecNumber evidence="6">5.6.2.2</ecNumber>
    </recommendedName>
    <alternativeName>
        <fullName evidence="6">Type II DNA topoisomerase VI subunit B</fullName>
        <shortName evidence="6">TopoVI-B</shortName>
    </alternativeName>
</protein>
<evidence type="ECO:0000256" key="3">
    <source>
        <dbReference type="ARBA" id="ARBA00023029"/>
    </source>
</evidence>
<feature type="binding site" evidence="6">
    <location>
        <position position="79"/>
    </location>
    <ligand>
        <name>ATP</name>
        <dbReference type="ChEBI" id="CHEBI:30616"/>
    </ligand>
</feature>
<dbReference type="InterPro" id="IPR005734">
    <property type="entry name" value="TopoVI_B"/>
</dbReference>
<dbReference type="InterPro" id="IPR014721">
    <property type="entry name" value="Ribsml_uS5_D2-typ_fold_subgr"/>
</dbReference>
<evidence type="ECO:0000313" key="10">
    <source>
        <dbReference type="EMBL" id="MBX8643981.1"/>
    </source>
</evidence>
<feature type="binding site" evidence="6">
    <location>
        <position position="443"/>
    </location>
    <ligand>
        <name>ATP</name>
        <dbReference type="ChEBI" id="CHEBI:30616"/>
    </ligand>
</feature>
<evidence type="ECO:0000256" key="1">
    <source>
        <dbReference type="ARBA" id="ARBA00022741"/>
    </source>
</evidence>
<accession>A0A8J7YRQ1</accession>
<organism evidence="10 11">
    <name type="scientific">Candidatus Sysuiplasma superficiale</name>
    <dbReference type="NCBI Taxonomy" id="2823368"/>
    <lineage>
        <taxon>Archaea</taxon>
        <taxon>Methanobacteriati</taxon>
        <taxon>Thermoplasmatota</taxon>
        <taxon>Thermoplasmata</taxon>
        <taxon>Candidatus Sysuiplasmatales</taxon>
        <taxon>Candidatus Sysuiplasmataceae</taxon>
        <taxon>Candidatus Sysuiplasma</taxon>
    </lineage>
</organism>
<dbReference type="InterPro" id="IPR015320">
    <property type="entry name" value="TopoVI_B_transducer"/>
</dbReference>
<dbReference type="AlphaFoldDB" id="A0A8J7YRQ1"/>
<proteinExistence type="inferred from homology"/>
<gene>
    <name evidence="6" type="primary">top6B</name>
    <name evidence="9" type="ORF">J9259_03635</name>
    <name evidence="10" type="ORF">KIY12_04570</name>
</gene>
<dbReference type="SMART" id="SM00387">
    <property type="entry name" value="HATPase_c"/>
    <property type="match status" value="1"/>
</dbReference>
<dbReference type="PANTHER" id="PTHR48444:SF1">
    <property type="entry name" value="DNA TOPOISOMERASE 6 SUBUNIT B"/>
    <property type="match status" value="1"/>
</dbReference>
<dbReference type="InterPro" id="IPR020568">
    <property type="entry name" value="Ribosomal_Su5_D2-typ_SF"/>
</dbReference>
<dbReference type="CDD" id="cd00823">
    <property type="entry name" value="TopoIIB_Trans"/>
    <property type="match status" value="1"/>
</dbReference>
<evidence type="ECO:0000256" key="7">
    <source>
        <dbReference type="SAM" id="MobiDB-lite"/>
    </source>
</evidence>
<dbReference type="PANTHER" id="PTHR48444">
    <property type="entry name" value="DNA TOPOISOMERASE 6 SUBUNIT B"/>
    <property type="match status" value="1"/>
</dbReference>
<comment type="caution">
    <text evidence="10">The sequence shown here is derived from an EMBL/GenBank/DDBJ whole genome shotgun (WGS) entry which is preliminary data.</text>
</comment>
<dbReference type="Gene3D" id="3.30.230.10">
    <property type="match status" value="1"/>
</dbReference>
<feature type="binding site" evidence="6">
    <location>
        <begin position="100"/>
        <end position="101"/>
    </location>
    <ligand>
        <name>ATP</name>
        <dbReference type="ChEBI" id="CHEBI:30616"/>
    </ligand>
</feature>
<dbReference type="NCBIfam" id="TIGR01052">
    <property type="entry name" value="top6b"/>
    <property type="match status" value="1"/>
</dbReference>
<comment type="catalytic activity">
    <reaction evidence="6">
        <text>ATP-dependent breakage, passage and rejoining of double-stranded DNA.</text>
        <dbReference type="EC" id="5.6.2.2"/>
    </reaction>
</comment>
<dbReference type="GO" id="GO:0006265">
    <property type="term" value="P:DNA topological change"/>
    <property type="evidence" value="ECO:0007669"/>
    <property type="project" value="UniProtKB-UniRule"/>
</dbReference>
<comment type="subunit">
    <text evidence="6">Homodimer. Heterotetramer of two Top6A and two Top6B chains.</text>
</comment>
<dbReference type="GO" id="GO:0003918">
    <property type="term" value="F:DNA topoisomerase type II (double strand cut, ATP-hydrolyzing) activity"/>
    <property type="evidence" value="ECO:0007669"/>
    <property type="project" value="UniProtKB-UniRule"/>
</dbReference>
<dbReference type="InterPro" id="IPR003594">
    <property type="entry name" value="HATPase_dom"/>
</dbReference>
<dbReference type="SUPFAM" id="SSF55874">
    <property type="entry name" value="ATPase domain of HSP90 chaperone/DNA topoisomerase II/histidine kinase"/>
    <property type="match status" value="1"/>
</dbReference>
<feature type="compositionally biased region" description="Acidic residues" evidence="7">
    <location>
        <begin position="645"/>
        <end position="662"/>
    </location>
</feature>
<dbReference type="Pfam" id="PF18000">
    <property type="entry name" value="Top6b_C"/>
    <property type="match status" value="1"/>
</dbReference>
<evidence type="ECO:0000256" key="6">
    <source>
        <dbReference type="HAMAP-Rule" id="MF_00322"/>
    </source>
</evidence>
<keyword evidence="2 6" id="KW-0067">ATP-binding</keyword>
<feature type="domain" description="Histidine kinase/HSP90-like ATPase" evidence="8">
    <location>
        <begin position="32"/>
        <end position="150"/>
    </location>
</feature>
<dbReference type="Gene3D" id="2.60.40.2960">
    <property type="match status" value="1"/>
</dbReference>
<keyword evidence="3 6" id="KW-0799">Topoisomerase</keyword>
<keyword evidence="1 6" id="KW-0547">Nucleotide-binding</keyword>
<dbReference type="EMBL" id="JAGVSJ010000006">
    <property type="protein sequence ID" value="MBX8631599.1"/>
    <property type="molecule type" value="Genomic_DNA"/>
</dbReference>
<name>A0A8J7YRQ1_9ARCH</name>
<comment type="similarity">
    <text evidence="6">Belongs to the TOP6B family.</text>
</comment>
<dbReference type="Proteomes" id="UP000750197">
    <property type="component" value="Unassembled WGS sequence"/>
</dbReference>
<dbReference type="Pfam" id="PF09239">
    <property type="entry name" value="Topo-VIb_trans"/>
    <property type="match status" value="1"/>
</dbReference>
<dbReference type="PIRSF" id="PIRSF006553">
    <property type="entry name" value="TopoVI_B"/>
    <property type="match status" value="1"/>
</dbReference>
<dbReference type="Gene3D" id="1.10.8.50">
    <property type="match status" value="1"/>
</dbReference>
<keyword evidence="4 6" id="KW-0238">DNA-binding</keyword>
<dbReference type="SUPFAM" id="SSF46946">
    <property type="entry name" value="S13-like H2TH domain"/>
    <property type="match status" value="1"/>
</dbReference>
<dbReference type="NCBIfam" id="NF003218">
    <property type="entry name" value="PRK04184.1"/>
    <property type="match status" value="1"/>
</dbReference>
<evidence type="ECO:0000313" key="11">
    <source>
        <dbReference type="Proteomes" id="UP000750197"/>
    </source>
</evidence>
<evidence type="ECO:0000256" key="5">
    <source>
        <dbReference type="ARBA" id="ARBA00023235"/>
    </source>
</evidence>
<dbReference type="Gene3D" id="3.30.565.10">
    <property type="entry name" value="Histidine kinase-like ATPase, C-terminal domain"/>
    <property type="match status" value="1"/>
</dbReference>
<dbReference type="EC" id="5.6.2.2" evidence="6"/>
<evidence type="ECO:0000256" key="4">
    <source>
        <dbReference type="ARBA" id="ARBA00023125"/>
    </source>
</evidence>
<dbReference type="HAMAP" id="MF_00322">
    <property type="entry name" value="Top6B"/>
    <property type="match status" value="1"/>
</dbReference>
<feature type="region of interest" description="Disordered" evidence="7">
    <location>
        <begin position="642"/>
        <end position="662"/>
    </location>
</feature>
<dbReference type="EMBL" id="JAHEAC010000031">
    <property type="protein sequence ID" value="MBX8643981.1"/>
    <property type="molecule type" value="Genomic_DNA"/>
</dbReference>
<dbReference type="InterPro" id="IPR010979">
    <property type="entry name" value="Ribosomal_uS13-like_H2TH"/>
</dbReference>
<feature type="binding site" evidence="6">
    <location>
        <begin position="110"/>
        <end position="117"/>
    </location>
    <ligand>
        <name>ATP</name>
        <dbReference type="ChEBI" id="CHEBI:30616"/>
    </ligand>
</feature>
<keyword evidence="5 6" id="KW-0413">Isomerase</keyword>
<dbReference type="InterPro" id="IPR040494">
    <property type="entry name" value="Top6b_C"/>
</dbReference>
<evidence type="ECO:0000256" key="2">
    <source>
        <dbReference type="ARBA" id="ARBA00022840"/>
    </source>
</evidence>